<dbReference type="InterPro" id="IPR038379">
    <property type="entry name" value="SecE_sf"/>
</dbReference>
<keyword evidence="11" id="KW-1185">Reference proteome</keyword>
<evidence type="ECO:0000256" key="3">
    <source>
        <dbReference type="ARBA" id="ARBA00022475"/>
    </source>
</evidence>
<dbReference type="InterPro" id="IPR001901">
    <property type="entry name" value="Translocase_SecE/Sec61-g"/>
</dbReference>
<evidence type="ECO:0000256" key="8">
    <source>
        <dbReference type="ARBA" id="ARBA00023136"/>
    </source>
</evidence>
<evidence type="ECO:0000256" key="7">
    <source>
        <dbReference type="ARBA" id="ARBA00023010"/>
    </source>
</evidence>
<dbReference type="PANTHER" id="PTHR33910">
    <property type="entry name" value="PROTEIN TRANSLOCASE SUBUNIT SECE"/>
    <property type="match status" value="1"/>
</dbReference>
<evidence type="ECO:0000256" key="6">
    <source>
        <dbReference type="ARBA" id="ARBA00022989"/>
    </source>
</evidence>
<keyword evidence="4 9" id="KW-0812">Transmembrane</keyword>
<protein>
    <recommendedName>
        <fullName evidence="9">Protein translocase subunit SecE</fullName>
    </recommendedName>
</protein>
<feature type="transmembrane region" description="Helical" evidence="9">
    <location>
        <begin position="95"/>
        <end position="118"/>
    </location>
</feature>
<dbReference type="Pfam" id="PF00584">
    <property type="entry name" value="SecE"/>
    <property type="match status" value="1"/>
</dbReference>
<dbReference type="GO" id="GO:0009306">
    <property type="term" value="P:protein secretion"/>
    <property type="evidence" value="ECO:0007669"/>
    <property type="project" value="UniProtKB-UniRule"/>
</dbReference>
<evidence type="ECO:0000256" key="2">
    <source>
        <dbReference type="ARBA" id="ARBA00022448"/>
    </source>
</evidence>
<evidence type="ECO:0000256" key="5">
    <source>
        <dbReference type="ARBA" id="ARBA00022927"/>
    </source>
</evidence>
<keyword evidence="6 9" id="KW-1133">Transmembrane helix</keyword>
<evidence type="ECO:0000256" key="9">
    <source>
        <dbReference type="HAMAP-Rule" id="MF_00422"/>
    </source>
</evidence>
<keyword evidence="3 9" id="KW-1003">Cell membrane</keyword>
<dbReference type="KEGG" id="gbi:PG2T_11630"/>
<keyword evidence="7 9" id="KW-0811">Translocation</keyword>
<dbReference type="GO" id="GO:0006605">
    <property type="term" value="P:protein targeting"/>
    <property type="evidence" value="ECO:0007669"/>
    <property type="project" value="UniProtKB-UniRule"/>
</dbReference>
<keyword evidence="2 9" id="KW-0813">Transport</keyword>
<proteinExistence type="inferred from homology"/>
<dbReference type="PANTHER" id="PTHR33910:SF1">
    <property type="entry name" value="PROTEIN TRANSLOCASE SUBUNIT SECE"/>
    <property type="match status" value="1"/>
</dbReference>
<keyword evidence="8 9" id="KW-0472">Membrane</keyword>
<dbReference type="InterPro" id="IPR005807">
    <property type="entry name" value="SecE_bac"/>
</dbReference>
<feature type="transmembrane region" description="Helical" evidence="9">
    <location>
        <begin position="41"/>
        <end position="59"/>
    </location>
</feature>
<evidence type="ECO:0000256" key="1">
    <source>
        <dbReference type="ARBA" id="ARBA00004370"/>
    </source>
</evidence>
<dbReference type="EMBL" id="CP014671">
    <property type="protein sequence ID" value="ANX04747.1"/>
    <property type="molecule type" value="Genomic_DNA"/>
</dbReference>
<dbReference type="Proteomes" id="UP000092952">
    <property type="component" value="Chromosome"/>
</dbReference>
<dbReference type="Gene3D" id="1.20.5.1030">
    <property type="entry name" value="Preprotein translocase secy subunit"/>
    <property type="match status" value="1"/>
</dbReference>
<dbReference type="InParanoid" id="A0A1B1YVK0"/>
<dbReference type="OrthoDB" id="9806365at2"/>
<dbReference type="GO" id="GO:0065002">
    <property type="term" value="P:intracellular protein transmembrane transport"/>
    <property type="evidence" value="ECO:0007669"/>
    <property type="project" value="UniProtKB-UniRule"/>
</dbReference>
<reference evidence="11" key="1">
    <citation type="submission" date="2016-03" db="EMBL/GenBank/DDBJ databases">
        <title>Complete genome sequence of Solimmundus cernigliae, representing a novel lineage of polycyclic aromatic hydrocarbon degraders within the Gammaproteobacteria.</title>
        <authorList>
            <person name="Singleton D.R."/>
            <person name="Dickey A.N."/>
            <person name="Scholl E.H."/>
            <person name="Wright F.A."/>
            <person name="Aitken M.D."/>
        </authorList>
    </citation>
    <scope>NUCLEOTIDE SEQUENCE [LARGE SCALE GENOMIC DNA]</scope>
    <source>
        <strain evidence="11">TR3.2</strain>
    </source>
</reference>
<gene>
    <name evidence="9" type="primary">secE</name>
    <name evidence="10" type="ORF">PG2T_11630</name>
</gene>
<dbReference type="AlphaFoldDB" id="A0A1B1YVK0"/>
<dbReference type="GO" id="GO:0043952">
    <property type="term" value="P:protein transport by the Sec complex"/>
    <property type="evidence" value="ECO:0007669"/>
    <property type="project" value="UniProtKB-UniRule"/>
</dbReference>
<comment type="function">
    <text evidence="9">Essential subunit of the Sec protein translocation channel SecYEG. Clamps together the 2 halves of SecY. May contact the channel plug during translocation.</text>
</comment>
<comment type="caution">
    <text evidence="9">Lacks conserved residue(s) required for the propagation of feature annotation.</text>
</comment>
<organism evidence="10 11">
    <name type="scientific">Immundisolibacter cernigliae</name>
    <dbReference type="NCBI Taxonomy" id="1810504"/>
    <lineage>
        <taxon>Bacteria</taxon>
        <taxon>Pseudomonadati</taxon>
        <taxon>Pseudomonadota</taxon>
        <taxon>Gammaproteobacteria</taxon>
        <taxon>Immundisolibacterales</taxon>
        <taxon>Immundisolibacteraceae</taxon>
        <taxon>Immundisolibacter</taxon>
    </lineage>
</organism>
<sequence length="126" mass="13516">MAVNVSVAKQGFADRLKLTLTVAVLAGGVAGFYVLADQPQVVRVLLVLASVGLALLIGFNSGPGGRLWGFLKDSRTEVRRVIWPTRRETLQTTGIVFVAAVVVGIMLWLFDWVISLAIRGFMGMGG</sequence>
<accession>A0A1B1YVK0</accession>
<dbReference type="NCBIfam" id="NF004371">
    <property type="entry name" value="PRK05740.1-1"/>
    <property type="match status" value="1"/>
</dbReference>
<dbReference type="STRING" id="1810504.PG2T_11630"/>
<comment type="subcellular location">
    <subcellularLocation>
        <location evidence="1">Membrane</location>
    </subcellularLocation>
</comment>
<evidence type="ECO:0000313" key="10">
    <source>
        <dbReference type="EMBL" id="ANX04747.1"/>
    </source>
</evidence>
<dbReference type="GO" id="GO:0005886">
    <property type="term" value="C:plasma membrane"/>
    <property type="evidence" value="ECO:0007669"/>
    <property type="project" value="UniProtKB-UniRule"/>
</dbReference>
<dbReference type="HAMAP" id="MF_00422">
    <property type="entry name" value="SecE"/>
    <property type="match status" value="1"/>
</dbReference>
<name>A0A1B1YVK0_9GAMM</name>
<dbReference type="FunCoup" id="A0A1B1YVK0">
    <property type="interactions" value="92"/>
</dbReference>
<dbReference type="NCBIfam" id="TIGR00964">
    <property type="entry name" value="secE_bact"/>
    <property type="match status" value="1"/>
</dbReference>
<dbReference type="GO" id="GO:0008320">
    <property type="term" value="F:protein transmembrane transporter activity"/>
    <property type="evidence" value="ECO:0007669"/>
    <property type="project" value="UniProtKB-UniRule"/>
</dbReference>
<dbReference type="RefSeq" id="WP_068805584.1">
    <property type="nucleotide sequence ID" value="NZ_CP014671.1"/>
</dbReference>
<keyword evidence="5 9" id="KW-0653">Protein transport</keyword>
<comment type="subunit">
    <text evidence="9">Component of the Sec protein translocase complex. Heterotrimer consisting of SecY, SecE and SecG subunits. The heterotrimers can form oligomers, although 1 heterotrimer is thought to be able to translocate proteins. Interacts with the ribosome. Interacts with SecDF, and other proteins may be involved. Interacts with SecA.</text>
</comment>
<evidence type="ECO:0000313" key="11">
    <source>
        <dbReference type="Proteomes" id="UP000092952"/>
    </source>
</evidence>
<dbReference type="PRINTS" id="PR01650">
    <property type="entry name" value="SECETRNLCASE"/>
</dbReference>
<evidence type="ECO:0000256" key="4">
    <source>
        <dbReference type="ARBA" id="ARBA00022692"/>
    </source>
</evidence>
<comment type="similarity">
    <text evidence="9">Belongs to the SecE/SEC61-gamma family.</text>
</comment>
<feature type="transmembrane region" description="Helical" evidence="9">
    <location>
        <begin position="18"/>
        <end position="35"/>
    </location>
</feature>